<accession>A0A199UBM5</accession>
<dbReference type="AlphaFoldDB" id="A0A199UBM5"/>
<organism evidence="1">
    <name type="scientific">Manihot esculenta</name>
    <name type="common">Cassava</name>
    <name type="synonym">Jatropha manihot</name>
    <dbReference type="NCBI Taxonomy" id="3983"/>
    <lineage>
        <taxon>Eukaryota</taxon>
        <taxon>Viridiplantae</taxon>
        <taxon>Streptophyta</taxon>
        <taxon>Embryophyta</taxon>
        <taxon>Tracheophyta</taxon>
        <taxon>Spermatophyta</taxon>
        <taxon>Magnoliopsida</taxon>
        <taxon>eudicotyledons</taxon>
        <taxon>Gunneridae</taxon>
        <taxon>Pentapetalae</taxon>
        <taxon>rosids</taxon>
        <taxon>fabids</taxon>
        <taxon>Malpighiales</taxon>
        <taxon>Euphorbiaceae</taxon>
        <taxon>Crotonoideae</taxon>
        <taxon>Manihoteae</taxon>
        <taxon>Manihot</taxon>
    </lineage>
</organism>
<dbReference type="EMBL" id="KV450548">
    <property type="protein sequence ID" value="OAY22026.1"/>
    <property type="molecule type" value="Genomic_DNA"/>
</dbReference>
<protein>
    <submittedName>
        <fullName evidence="1">Uncharacterized protein</fullName>
    </submittedName>
</protein>
<evidence type="ECO:0000313" key="1">
    <source>
        <dbReference type="EMBL" id="OAY22026.1"/>
    </source>
</evidence>
<proteinExistence type="predicted"/>
<gene>
    <name evidence="1" type="ORF">MANES_S036900</name>
</gene>
<name>A0A199UBM5_MANES</name>
<sequence>MEREGWKVRMSLPSSTIDIKWPMAGDGNITTASSIAGLSICSFDETKRCFV</sequence>
<reference evidence="1" key="1">
    <citation type="submission" date="2016-02" db="EMBL/GenBank/DDBJ databases">
        <title>WGS assembly of Manihot esculenta.</title>
        <authorList>
            <person name="Bredeson J.V."/>
            <person name="Prochnik S.E."/>
            <person name="Lyons J.B."/>
            <person name="Schmutz J."/>
            <person name="Grimwood J."/>
            <person name="Vrebalov J."/>
            <person name="Bart R.S."/>
            <person name="Amuge T."/>
            <person name="Ferguson M.E."/>
            <person name="Green R."/>
            <person name="Putnam N."/>
            <person name="Stites J."/>
            <person name="Rounsley S."/>
            <person name="Rokhsar D.S."/>
        </authorList>
    </citation>
    <scope>NUCLEOTIDE SEQUENCE [LARGE SCALE GENOMIC DNA]</scope>
    <source>
        <tissue evidence="1">Leaf</tissue>
    </source>
</reference>